<evidence type="ECO:0000256" key="10">
    <source>
        <dbReference type="SAM" id="MobiDB-lite"/>
    </source>
</evidence>
<dbReference type="GO" id="GO:0009306">
    <property type="term" value="P:protein secretion"/>
    <property type="evidence" value="ECO:0007669"/>
    <property type="project" value="UniProtKB-UniRule"/>
</dbReference>
<dbReference type="NCBIfam" id="TIGR00964">
    <property type="entry name" value="secE_bact"/>
    <property type="match status" value="1"/>
</dbReference>
<evidence type="ECO:0000256" key="6">
    <source>
        <dbReference type="ARBA" id="ARBA00022989"/>
    </source>
</evidence>
<keyword evidence="5 9" id="KW-0653">Protein transport</keyword>
<comment type="subcellular location">
    <subcellularLocation>
        <location evidence="9">Cell membrane</location>
        <topology evidence="9">Single-pass membrane protein</topology>
    </subcellularLocation>
    <subcellularLocation>
        <location evidence="1">Membrane</location>
    </subcellularLocation>
</comment>
<evidence type="ECO:0000256" key="3">
    <source>
        <dbReference type="ARBA" id="ARBA00022475"/>
    </source>
</evidence>
<dbReference type="GO" id="GO:0008320">
    <property type="term" value="F:protein transmembrane transporter activity"/>
    <property type="evidence" value="ECO:0007669"/>
    <property type="project" value="UniProtKB-UniRule"/>
</dbReference>
<evidence type="ECO:0000256" key="9">
    <source>
        <dbReference type="HAMAP-Rule" id="MF_00422"/>
    </source>
</evidence>
<dbReference type="InterPro" id="IPR038379">
    <property type="entry name" value="SecE_sf"/>
</dbReference>
<comment type="subunit">
    <text evidence="9">Component of the Sec protein translocase complex. Heterotrimer consisting of SecY, SecE and SecG subunits. The heterotrimers can form oligomers, although 1 heterotrimer is thought to be able to translocate proteins. Interacts with the ribosome. Interacts with SecDF, and other proteins may be involved. Interacts with SecA.</text>
</comment>
<evidence type="ECO:0000313" key="11">
    <source>
        <dbReference type="EMBL" id="MBO1805587.1"/>
    </source>
</evidence>
<keyword evidence="7 9" id="KW-0811">Translocation</keyword>
<accession>A0A939LW86</accession>
<comment type="caution">
    <text evidence="11">The sequence shown here is derived from an EMBL/GenBank/DDBJ whole genome shotgun (WGS) entry which is preliminary data.</text>
</comment>
<evidence type="ECO:0000256" key="8">
    <source>
        <dbReference type="ARBA" id="ARBA00023136"/>
    </source>
</evidence>
<evidence type="ECO:0000256" key="4">
    <source>
        <dbReference type="ARBA" id="ARBA00022692"/>
    </source>
</evidence>
<dbReference type="InterPro" id="IPR001901">
    <property type="entry name" value="Translocase_SecE/Sec61-g"/>
</dbReference>
<proteinExistence type="inferred from homology"/>
<gene>
    <name evidence="9 11" type="primary">secE</name>
    <name evidence="11" type="ORF">J4H91_09690</name>
</gene>
<comment type="similarity">
    <text evidence="9">Belongs to the SecE/SEC61-gamma family.</text>
</comment>
<dbReference type="AlphaFoldDB" id="A0A939LW86"/>
<evidence type="ECO:0000256" key="1">
    <source>
        <dbReference type="ARBA" id="ARBA00004370"/>
    </source>
</evidence>
<evidence type="ECO:0000256" key="7">
    <source>
        <dbReference type="ARBA" id="ARBA00023010"/>
    </source>
</evidence>
<feature type="transmembrane region" description="Helical" evidence="9">
    <location>
        <begin position="53"/>
        <end position="74"/>
    </location>
</feature>
<dbReference type="Pfam" id="PF00584">
    <property type="entry name" value="SecE"/>
    <property type="match status" value="1"/>
</dbReference>
<keyword evidence="8 9" id="KW-0472">Membrane</keyword>
<dbReference type="GO" id="GO:0005886">
    <property type="term" value="C:plasma membrane"/>
    <property type="evidence" value="ECO:0007669"/>
    <property type="project" value="UniProtKB-SubCell"/>
</dbReference>
<organism evidence="11 12">
    <name type="scientific">Leucobacter ruminantium</name>
    <dbReference type="NCBI Taxonomy" id="1289170"/>
    <lineage>
        <taxon>Bacteria</taxon>
        <taxon>Bacillati</taxon>
        <taxon>Actinomycetota</taxon>
        <taxon>Actinomycetes</taxon>
        <taxon>Micrococcales</taxon>
        <taxon>Microbacteriaceae</taxon>
        <taxon>Leucobacter</taxon>
    </lineage>
</organism>
<reference evidence="11" key="1">
    <citation type="submission" date="2021-03" db="EMBL/GenBank/DDBJ databases">
        <title>Leucobacter chromiisoli sp. nov., isolated from chromium-containing soil of chemical plant.</title>
        <authorList>
            <person name="Xu Z."/>
        </authorList>
    </citation>
    <scope>NUCLEOTIDE SEQUENCE</scope>
    <source>
        <strain evidence="11">A2</strain>
    </source>
</reference>
<dbReference type="RefSeq" id="WP_208046061.1">
    <property type="nucleotide sequence ID" value="NZ_JAGDYL010000015.1"/>
</dbReference>
<dbReference type="Proteomes" id="UP000664398">
    <property type="component" value="Unassembled WGS sequence"/>
</dbReference>
<sequence>MSSSEVEESGGGLVERAKADRAAKRSWFGRIILFIQQVFAELKKVVTPTRKELINFTIVVIAFVVIMMALVWVLDQAFGWFTVFVFGTPLS</sequence>
<evidence type="ECO:0000256" key="2">
    <source>
        <dbReference type="ARBA" id="ARBA00022448"/>
    </source>
</evidence>
<comment type="function">
    <text evidence="9">Essential subunit of the Sec protein translocation channel SecYEG. Clamps together the 2 halves of SecY. May contact the channel plug during translocation.</text>
</comment>
<dbReference type="GO" id="GO:0043952">
    <property type="term" value="P:protein transport by the Sec complex"/>
    <property type="evidence" value="ECO:0007669"/>
    <property type="project" value="UniProtKB-UniRule"/>
</dbReference>
<dbReference type="Gene3D" id="1.20.5.1030">
    <property type="entry name" value="Preprotein translocase secy subunit"/>
    <property type="match status" value="1"/>
</dbReference>
<dbReference type="GO" id="GO:0065002">
    <property type="term" value="P:intracellular protein transmembrane transport"/>
    <property type="evidence" value="ECO:0007669"/>
    <property type="project" value="UniProtKB-UniRule"/>
</dbReference>
<dbReference type="GO" id="GO:0006605">
    <property type="term" value="P:protein targeting"/>
    <property type="evidence" value="ECO:0007669"/>
    <property type="project" value="UniProtKB-UniRule"/>
</dbReference>
<keyword evidence="3 9" id="KW-1003">Cell membrane</keyword>
<name>A0A939LW86_9MICO</name>
<evidence type="ECO:0000256" key="5">
    <source>
        <dbReference type="ARBA" id="ARBA00022927"/>
    </source>
</evidence>
<dbReference type="EMBL" id="JAGDYL010000015">
    <property type="protein sequence ID" value="MBO1805587.1"/>
    <property type="molecule type" value="Genomic_DNA"/>
</dbReference>
<dbReference type="PANTHER" id="PTHR33910:SF1">
    <property type="entry name" value="PROTEIN TRANSLOCASE SUBUNIT SECE"/>
    <property type="match status" value="1"/>
</dbReference>
<dbReference type="HAMAP" id="MF_00422">
    <property type="entry name" value="SecE"/>
    <property type="match status" value="1"/>
</dbReference>
<keyword evidence="2 9" id="KW-0813">Transport</keyword>
<feature type="region of interest" description="Disordered" evidence="10">
    <location>
        <begin position="1"/>
        <end position="21"/>
    </location>
</feature>
<protein>
    <recommendedName>
        <fullName evidence="9">Protein translocase subunit SecE</fullName>
    </recommendedName>
</protein>
<keyword evidence="4 9" id="KW-0812">Transmembrane</keyword>
<evidence type="ECO:0000313" key="12">
    <source>
        <dbReference type="Proteomes" id="UP000664398"/>
    </source>
</evidence>
<keyword evidence="12" id="KW-1185">Reference proteome</keyword>
<dbReference type="PANTHER" id="PTHR33910">
    <property type="entry name" value="PROTEIN TRANSLOCASE SUBUNIT SECE"/>
    <property type="match status" value="1"/>
</dbReference>
<keyword evidence="6 9" id="KW-1133">Transmembrane helix</keyword>
<dbReference type="InterPro" id="IPR005807">
    <property type="entry name" value="SecE_bac"/>
</dbReference>